<sequence length="80" mass="8962">MNNGQPVIDARDLGDLLGLEPSEVQAKMRQGEITSKYETGQDEDAGRLRLTFYHNGKRVRLTCTDDGKVISTVRTDARPR</sequence>
<evidence type="ECO:0000313" key="1">
    <source>
        <dbReference type="EMBL" id="SMX23682.1"/>
    </source>
</evidence>
<dbReference type="EMBL" id="FXXQ01000005">
    <property type="protein sequence ID" value="SMX23682.1"/>
    <property type="molecule type" value="Genomic_DNA"/>
</dbReference>
<accession>A0A238J0A1</accession>
<evidence type="ECO:0008006" key="3">
    <source>
        <dbReference type="Google" id="ProtNLM"/>
    </source>
</evidence>
<name>A0A238J0A1_9RHOB</name>
<evidence type="ECO:0000313" key="2">
    <source>
        <dbReference type="Proteomes" id="UP000201838"/>
    </source>
</evidence>
<reference evidence="1 2" key="1">
    <citation type="submission" date="2017-05" db="EMBL/GenBank/DDBJ databases">
        <authorList>
            <person name="Song R."/>
            <person name="Chenine A.L."/>
            <person name="Ruprecht R.M."/>
        </authorList>
    </citation>
    <scope>NUCLEOTIDE SEQUENCE [LARGE SCALE GENOMIC DNA]</scope>
    <source>
        <strain evidence="1 2">CECT 8489</strain>
    </source>
</reference>
<keyword evidence="2" id="KW-1185">Reference proteome</keyword>
<organism evidence="1 2">
    <name type="scientific">Boseongicola aestuarii</name>
    <dbReference type="NCBI Taxonomy" id="1470561"/>
    <lineage>
        <taxon>Bacteria</taxon>
        <taxon>Pseudomonadati</taxon>
        <taxon>Pseudomonadota</taxon>
        <taxon>Alphaproteobacteria</taxon>
        <taxon>Rhodobacterales</taxon>
        <taxon>Paracoccaceae</taxon>
        <taxon>Boseongicola</taxon>
    </lineage>
</organism>
<proteinExistence type="predicted"/>
<dbReference type="AlphaFoldDB" id="A0A238J0A1"/>
<dbReference type="Pfam" id="PF20132">
    <property type="entry name" value="DUF6522"/>
    <property type="match status" value="1"/>
</dbReference>
<dbReference type="RefSeq" id="WP_245813746.1">
    <property type="nucleotide sequence ID" value="NZ_FXXQ01000005.1"/>
</dbReference>
<dbReference type="Proteomes" id="UP000201838">
    <property type="component" value="Unassembled WGS sequence"/>
</dbReference>
<protein>
    <recommendedName>
        <fullName evidence="3">PepSY domain-containing protein</fullName>
    </recommendedName>
</protein>
<dbReference type="InterPro" id="IPR045389">
    <property type="entry name" value="DUF6522"/>
</dbReference>
<gene>
    <name evidence="1" type="ORF">BOA8489_01793</name>
</gene>